<feature type="compositionally biased region" description="Basic and acidic residues" evidence="1">
    <location>
        <begin position="42"/>
        <end position="61"/>
    </location>
</feature>
<organism evidence="2 3">
    <name type="scientific">Microtetraspora glauca</name>
    <dbReference type="NCBI Taxonomy" id="1996"/>
    <lineage>
        <taxon>Bacteria</taxon>
        <taxon>Bacillati</taxon>
        <taxon>Actinomycetota</taxon>
        <taxon>Actinomycetes</taxon>
        <taxon>Streptosporangiales</taxon>
        <taxon>Streptosporangiaceae</taxon>
        <taxon>Microtetraspora</taxon>
    </lineage>
</organism>
<evidence type="ECO:0000256" key="1">
    <source>
        <dbReference type="SAM" id="MobiDB-lite"/>
    </source>
</evidence>
<comment type="caution">
    <text evidence="2">The sequence shown here is derived from an EMBL/GenBank/DDBJ whole genome shotgun (WGS) entry which is preliminary data.</text>
</comment>
<keyword evidence="3" id="KW-1185">Reference proteome</keyword>
<reference evidence="2 3" key="1">
    <citation type="submission" date="2024-06" db="EMBL/GenBank/DDBJ databases">
        <title>The Natural Products Discovery Center: Release of the First 8490 Sequenced Strains for Exploring Actinobacteria Biosynthetic Diversity.</title>
        <authorList>
            <person name="Kalkreuter E."/>
            <person name="Kautsar S.A."/>
            <person name="Yang D."/>
            <person name="Bader C.D."/>
            <person name="Teijaro C.N."/>
            <person name="Fluegel L."/>
            <person name="Davis C.M."/>
            <person name="Simpson J.R."/>
            <person name="Lauterbach L."/>
            <person name="Steele A.D."/>
            <person name="Gui C."/>
            <person name="Meng S."/>
            <person name="Li G."/>
            <person name="Viehrig K."/>
            <person name="Ye F."/>
            <person name="Su P."/>
            <person name="Kiefer A.F."/>
            <person name="Nichols A."/>
            <person name="Cepeda A.J."/>
            <person name="Yan W."/>
            <person name="Fan B."/>
            <person name="Jiang Y."/>
            <person name="Adhikari A."/>
            <person name="Zheng C.-J."/>
            <person name="Schuster L."/>
            <person name="Cowan T.M."/>
            <person name="Smanski M.J."/>
            <person name="Chevrette M.G."/>
            <person name="De Carvalho L.P.S."/>
            <person name="Shen B."/>
        </authorList>
    </citation>
    <scope>NUCLEOTIDE SEQUENCE [LARGE SCALE GENOMIC DNA]</scope>
    <source>
        <strain evidence="2 3">NPDC050100</strain>
    </source>
</reference>
<dbReference type="RefSeq" id="WP_358130779.1">
    <property type="nucleotide sequence ID" value="NZ_JBFALK010000003.1"/>
</dbReference>
<gene>
    <name evidence="2" type="ORF">AB0I59_06575</name>
</gene>
<proteinExistence type="predicted"/>
<feature type="compositionally biased region" description="Basic and acidic residues" evidence="1">
    <location>
        <begin position="80"/>
        <end position="89"/>
    </location>
</feature>
<feature type="region of interest" description="Disordered" evidence="1">
    <location>
        <begin position="36"/>
        <end position="89"/>
    </location>
</feature>
<evidence type="ECO:0000313" key="2">
    <source>
        <dbReference type="EMBL" id="MEV0968281.1"/>
    </source>
</evidence>
<protein>
    <submittedName>
        <fullName evidence="2">Uncharacterized protein</fullName>
    </submittedName>
</protein>
<sequence length="89" mass="9567">MFYAGPLKGVDSGSPFPSEVFQALVDFFELSPCRSGSAAGKEVGELHEREEDHHRDTDRPALPRVTQIGGTNEVSGEADCSDRADDNAS</sequence>
<dbReference type="EMBL" id="JBFALK010000003">
    <property type="protein sequence ID" value="MEV0968281.1"/>
    <property type="molecule type" value="Genomic_DNA"/>
</dbReference>
<name>A0ABV3GA19_MICGL</name>
<evidence type="ECO:0000313" key="3">
    <source>
        <dbReference type="Proteomes" id="UP001551675"/>
    </source>
</evidence>
<accession>A0ABV3GA19</accession>
<dbReference type="Proteomes" id="UP001551675">
    <property type="component" value="Unassembled WGS sequence"/>
</dbReference>